<keyword evidence="1" id="KW-1133">Transmembrane helix</keyword>
<keyword evidence="1" id="KW-0472">Membrane</keyword>
<accession>A0A1F5YV32</accession>
<protein>
    <recommendedName>
        <fullName evidence="2">VTT domain-containing protein</fullName>
    </recommendedName>
</protein>
<dbReference type="GO" id="GO:0005886">
    <property type="term" value="C:plasma membrane"/>
    <property type="evidence" value="ECO:0007669"/>
    <property type="project" value="TreeGrafter"/>
</dbReference>
<gene>
    <name evidence="3" type="ORF">A2W14_04770</name>
</gene>
<evidence type="ECO:0000313" key="4">
    <source>
        <dbReference type="Proteomes" id="UP000176665"/>
    </source>
</evidence>
<dbReference type="STRING" id="1798371.A2W14_04770"/>
<dbReference type="InterPro" id="IPR032816">
    <property type="entry name" value="VTT_dom"/>
</dbReference>
<feature type="transmembrane region" description="Helical" evidence="1">
    <location>
        <begin position="132"/>
        <end position="158"/>
    </location>
</feature>
<dbReference type="Pfam" id="PF09335">
    <property type="entry name" value="VTT_dom"/>
    <property type="match status" value="1"/>
</dbReference>
<dbReference type="EMBL" id="MFJA01000012">
    <property type="protein sequence ID" value="OGG03827.1"/>
    <property type="molecule type" value="Genomic_DNA"/>
</dbReference>
<dbReference type="PANTHER" id="PTHR42709">
    <property type="entry name" value="ALKALINE PHOSPHATASE LIKE PROTEIN"/>
    <property type="match status" value="1"/>
</dbReference>
<keyword evidence="1" id="KW-0812">Transmembrane</keyword>
<dbReference type="InterPro" id="IPR051311">
    <property type="entry name" value="DedA_domain"/>
</dbReference>
<dbReference type="AlphaFoldDB" id="A0A1F5YV32"/>
<evidence type="ECO:0000256" key="1">
    <source>
        <dbReference type="SAM" id="Phobius"/>
    </source>
</evidence>
<proteinExistence type="predicted"/>
<feature type="transmembrane region" description="Helical" evidence="1">
    <location>
        <begin position="79"/>
        <end position="103"/>
    </location>
</feature>
<evidence type="ECO:0000313" key="3">
    <source>
        <dbReference type="EMBL" id="OGG03827.1"/>
    </source>
</evidence>
<organism evidence="3 4">
    <name type="scientific">Candidatus Gottesmanbacteria bacterium RBG_16_37_8</name>
    <dbReference type="NCBI Taxonomy" id="1798371"/>
    <lineage>
        <taxon>Bacteria</taxon>
        <taxon>Candidatus Gottesmaniibacteriota</taxon>
    </lineage>
</organism>
<evidence type="ECO:0000259" key="2">
    <source>
        <dbReference type="Pfam" id="PF09335"/>
    </source>
</evidence>
<dbReference type="Proteomes" id="UP000176665">
    <property type="component" value="Unassembled WGS sequence"/>
</dbReference>
<name>A0A1F5YV32_9BACT</name>
<dbReference type="PANTHER" id="PTHR42709:SF10">
    <property type="entry name" value="SNARE ASSOCIATED GOLGI PROTEIN"/>
    <property type="match status" value="1"/>
</dbReference>
<feature type="transmembrane region" description="Helical" evidence="1">
    <location>
        <begin position="47"/>
        <end position="67"/>
    </location>
</feature>
<feature type="transmembrane region" description="Helical" evidence="1">
    <location>
        <begin position="17"/>
        <end position="35"/>
    </location>
</feature>
<feature type="domain" description="VTT" evidence="2">
    <location>
        <begin position="68"/>
        <end position="184"/>
    </location>
</feature>
<comment type="caution">
    <text evidence="3">The sequence shown here is derived from an EMBL/GenBank/DDBJ whole genome shotgun (WGS) entry which is preliminary data.</text>
</comment>
<sequence>MRSKKRSESKSFIKDGLLFRLLILAVSLALLLLIWINRNELQNLSRYGYIGIFVINFISASTIFLPAPGTASVFIGGAIWNPIMVGIVSGLGSSMGELFGYFLGYGSRGILKTFEKESSYVRRLEGFFHKSGFITTFIFAILPIPIFDIIGVIAGAVNYPVSKFFLAMVSARIIRNIIYALTGARIFS</sequence>
<reference evidence="3 4" key="1">
    <citation type="journal article" date="2016" name="Nat. Commun.">
        <title>Thousands of microbial genomes shed light on interconnected biogeochemical processes in an aquifer system.</title>
        <authorList>
            <person name="Anantharaman K."/>
            <person name="Brown C.T."/>
            <person name="Hug L.A."/>
            <person name="Sharon I."/>
            <person name="Castelle C.J."/>
            <person name="Probst A.J."/>
            <person name="Thomas B.C."/>
            <person name="Singh A."/>
            <person name="Wilkins M.J."/>
            <person name="Karaoz U."/>
            <person name="Brodie E.L."/>
            <person name="Williams K.H."/>
            <person name="Hubbard S.S."/>
            <person name="Banfield J.F."/>
        </authorList>
    </citation>
    <scope>NUCLEOTIDE SEQUENCE [LARGE SCALE GENOMIC DNA]</scope>
</reference>